<dbReference type="InterPro" id="IPR046960">
    <property type="entry name" value="PPR_At4g14850-like_plant"/>
</dbReference>
<dbReference type="AlphaFoldDB" id="A0A835IBT8"/>
<proteinExistence type="predicted"/>
<dbReference type="Proteomes" id="UP000631114">
    <property type="component" value="Unassembled WGS sequence"/>
</dbReference>
<dbReference type="PANTHER" id="PTHR47926">
    <property type="entry name" value="PENTATRICOPEPTIDE REPEAT-CONTAINING PROTEIN"/>
    <property type="match status" value="1"/>
</dbReference>
<accession>A0A835IBT8</accession>
<evidence type="ECO:0000313" key="2">
    <source>
        <dbReference type="Proteomes" id="UP000631114"/>
    </source>
</evidence>
<evidence type="ECO:0000313" key="1">
    <source>
        <dbReference type="EMBL" id="KAF9614279.1"/>
    </source>
</evidence>
<keyword evidence="2" id="KW-1185">Reference proteome</keyword>
<evidence type="ECO:0008006" key="3">
    <source>
        <dbReference type="Google" id="ProtNLM"/>
    </source>
</evidence>
<reference evidence="1 2" key="1">
    <citation type="submission" date="2020-10" db="EMBL/GenBank/DDBJ databases">
        <title>The Coptis chinensis genome and diversification of protoberbering-type alkaloids.</title>
        <authorList>
            <person name="Wang B."/>
            <person name="Shu S."/>
            <person name="Song C."/>
            <person name="Liu Y."/>
        </authorList>
    </citation>
    <scope>NUCLEOTIDE SEQUENCE [LARGE SCALE GENOMIC DNA]</scope>
    <source>
        <strain evidence="1">HL-2020</strain>
        <tissue evidence="1">Leaf</tissue>
    </source>
</reference>
<dbReference type="PANTHER" id="PTHR47926:SF347">
    <property type="entry name" value="PENTATRICOPEPTIDE REPEAT-CONTAINING PROTEIN"/>
    <property type="match status" value="1"/>
</dbReference>
<protein>
    <recommendedName>
        <fullName evidence="3">Pentatricopeptide repeat-containing protein</fullName>
    </recommendedName>
</protein>
<dbReference type="EMBL" id="JADFTS010000003">
    <property type="protein sequence ID" value="KAF9614279.1"/>
    <property type="molecule type" value="Genomic_DNA"/>
</dbReference>
<dbReference type="GO" id="GO:0009451">
    <property type="term" value="P:RNA modification"/>
    <property type="evidence" value="ECO:0007669"/>
    <property type="project" value="InterPro"/>
</dbReference>
<dbReference type="InterPro" id="IPR046848">
    <property type="entry name" value="E_motif"/>
</dbReference>
<name>A0A835IBT8_9MAGN</name>
<dbReference type="Pfam" id="PF20431">
    <property type="entry name" value="E_motif"/>
    <property type="match status" value="1"/>
</dbReference>
<gene>
    <name evidence="1" type="ORF">IFM89_017080</name>
</gene>
<dbReference type="PROSITE" id="PS51257">
    <property type="entry name" value="PROKAR_LIPOPROTEIN"/>
    <property type="match status" value="1"/>
</dbReference>
<comment type="caution">
    <text evidence="1">The sequence shown here is derived from an EMBL/GenBank/DDBJ whole genome shotgun (WGS) entry which is preliminary data.</text>
</comment>
<organism evidence="1 2">
    <name type="scientific">Coptis chinensis</name>
    <dbReference type="NCBI Taxonomy" id="261450"/>
    <lineage>
        <taxon>Eukaryota</taxon>
        <taxon>Viridiplantae</taxon>
        <taxon>Streptophyta</taxon>
        <taxon>Embryophyta</taxon>
        <taxon>Tracheophyta</taxon>
        <taxon>Spermatophyta</taxon>
        <taxon>Magnoliopsida</taxon>
        <taxon>Ranunculales</taxon>
        <taxon>Ranunculaceae</taxon>
        <taxon>Coptidoideae</taxon>
        <taxon>Coptis</taxon>
    </lineage>
</organism>
<dbReference type="GO" id="GO:0003723">
    <property type="term" value="F:RNA binding"/>
    <property type="evidence" value="ECO:0007669"/>
    <property type="project" value="InterPro"/>
</dbReference>
<sequence length="77" mass="8598">MQKEHGVKPGLEHYTCMGALLGACRNHGNVELAEIAAKSLYELDPASAGSRLLLLNLYTNVRKRKDAEKLKKMMKSR</sequence>
<dbReference type="OrthoDB" id="1193052at2759"/>